<sequence>MAEELDAKVWSELPAEILERVLRWLPFSTLCKFRAVCKYWNTLPTVRAEQPYILDIPCNTKKDYVTCLRYCCLYSPTANTWDFIDLSFLPQRMTQLSSCPCYWTPQIERFCSDGGLLCVWGKLLERDLRDYFSDIIPHYTILVCNPLTKRCKLLPPFDFTYQGSIDLVMKRESSGEYKIFAVALAYTGEPGLYLRHYMYDSASDSWMLLLDLKRDCSDVSLLRFGSITFDGVYYCVSGGGRQPYDLYAYNIKQNSWIAAGVKMKLNPKTTRVLFVVSNARLLLIASILEEKLYFSINQVDLRRTETMCSPADYVSLPANFTWKRGVALAYRDSIIFASESKCRFMAVDLLSLSADLKELKSITPMSVIPTSERYTQTNMANASFDVQATV</sequence>
<dbReference type="SMART" id="SM00256">
    <property type="entry name" value="FBOX"/>
    <property type="match status" value="1"/>
</dbReference>
<accession>A0A8T0J178</accession>
<gene>
    <name evidence="2" type="ORF">KC19_2G267200</name>
</gene>
<reference evidence="2" key="1">
    <citation type="submission" date="2020-06" db="EMBL/GenBank/DDBJ databases">
        <title>WGS assembly of Ceratodon purpureus strain R40.</title>
        <authorList>
            <person name="Carey S.B."/>
            <person name="Jenkins J."/>
            <person name="Shu S."/>
            <person name="Lovell J.T."/>
            <person name="Sreedasyam A."/>
            <person name="Maumus F."/>
            <person name="Tiley G.P."/>
            <person name="Fernandez-Pozo N."/>
            <person name="Barry K."/>
            <person name="Chen C."/>
            <person name="Wang M."/>
            <person name="Lipzen A."/>
            <person name="Daum C."/>
            <person name="Saski C.A."/>
            <person name="Payton A.C."/>
            <person name="Mcbreen J.C."/>
            <person name="Conrad R.E."/>
            <person name="Kollar L.M."/>
            <person name="Olsson S."/>
            <person name="Huttunen S."/>
            <person name="Landis J.B."/>
            <person name="Wickett N.J."/>
            <person name="Johnson M.G."/>
            <person name="Rensing S.A."/>
            <person name="Grimwood J."/>
            <person name="Schmutz J."/>
            <person name="Mcdaniel S.F."/>
        </authorList>
    </citation>
    <scope>NUCLEOTIDE SEQUENCE</scope>
    <source>
        <strain evidence="2">R40</strain>
    </source>
</reference>
<dbReference type="PROSITE" id="PS50181">
    <property type="entry name" value="FBOX"/>
    <property type="match status" value="1"/>
</dbReference>
<dbReference type="PANTHER" id="PTHR31672:SF2">
    <property type="entry name" value="F-BOX DOMAIN-CONTAINING PROTEIN"/>
    <property type="match status" value="1"/>
</dbReference>
<dbReference type="EMBL" id="CM026422">
    <property type="protein sequence ID" value="KAG0588766.1"/>
    <property type="molecule type" value="Genomic_DNA"/>
</dbReference>
<dbReference type="Proteomes" id="UP000822688">
    <property type="component" value="Chromosome 2"/>
</dbReference>
<proteinExistence type="predicted"/>
<dbReference type="InterPro" id="IPR001810">
    <property type="entry name" value="F-box_dom"/>
</dbReference>
<dbReference type="InterPro" id="IPR050796">
    <property type="entry name" value="SCF_F-box_component"/>
</dbReference>
<dbReference type="InterPro" id="IPR011043">
    <property type="entry name" value="Gal_Oxase/kelch_b-propeller"/>
</dbReference>
<dbReference type="InterPro" id="IPR036047">
    <property type="entry name" value="F-box-like_dom_sf"/>
</dbReference>
<protein>
    <recommendedName>
        <fullName evidence="1">F-box domain-containing protein</fullName>
    </recommendedName>
</protein>
<dbReference type="SUPFAM" id="SSF50965">
    <property type="entry name" value="Galactose oxidase, central domain"/>
    <property type="match status" value="1"/>
</dbReference>
<dbReference type="Gene3D" id="1.20.1280.50">
    <property type="match status" value="1"/>
</dbReference>
<feature type="domain" description="F-box" evidence="1">
    <location>
        <begin position="7"/>
        <end position="43"/>
    </location>
</feature>
<dbReference type="Pfam" id="PF00646">
    <property type="entry name" value="F-box"/>
    <property type="match status" value="1"/>
</dbReference>
<evidence type="ECO:0000259" key="1">
    <source>
        <dbReference type="PROSITE" id="PS50181"/>
    </source>
</evidence>
<evidence type="ECO:0000313" key="2">
    <source>
        <dbReference type="EMBL" id="KAG0588766.1"/>
    </source>
</evidence>
<organism evidence="2 3">
    <name type="scientific">Ceratodon purpureus</name>
    <name type="common">Fire moss</name>
    <name type="synonym">Dicranum purpureum</name>
    <dbReference type="NCBI Taxonomy" id="3225"/>
    <lineage>
        <taxon>Eukaryota</taxon>
        <taxon>Viridiplantae</taxon>
        <taxon>Streptophyta</taxon>
        <taxon>Embryophyta</taxon>
        <taxon>Bryophyta</taxon>
        <taxon>Bryophytina</taxon>
        <taxon>Bryopsida</taxon>
        <taxon>Dicranidae</taxon>
        <taxon>Pseudoditrichales</taxon>
        <taxon>Ditrichaceae</taxon>
        <taxon>Ceratodon</taxon>
    </lineage>
</organism>
<dbReference type="SUPFAM" id="SSF81383">
    <property type="entry name" value="F-box domain"/>
    <property type="match status" value="1"/>
</dbReference>
<comment type="caution">
    <text evidence="2">The sequence shown here is derived from an EMBL/GenBank/DDBJ whole genome shotgun (WGS) entry which is preliminary data.</text>
</comment>
<name>A0A8T0J178_CERPU</name>
<keyword evidence="3" id="KW-1185">Reference proteome</keyword>
<dbReference type="PANTHER" id="PTHR31672">
    <property type="entry name" value="BNACNNG10540D PROTEIN"/>
    <property type="match status" value="1"/>
</dbReference>
<evidence type="ECO:0000313" key="3">
    <source>
        <dbReference type="Proteomes" id="UP000822688"/>
    </source>
</evidence>
<dbReference type="AlphaFoldDB" id="A0A8T0J178"/>